<protein>
    <submittedName>
        <fullName evidence="4">ER membrane protein complex subunit 8/9 homolog</fullName>
    </submittedName>
</protein>
<name>A0AAJ7E0J7_9HYME</name>
<dbReference type="CDD" id="cd08060">
    <property type="entry name" value="MPN_UPF0172"/>
    <property type="match status" value="1"/>
</dbReference>
<reference evidence="4" key="1">
    <citation type="submission" date="2025-08" db="UniProtKB">
        <authorList>
            <consortium name="RefSeq"/>
        </authorList>
    </citation>
    <scope>IDENTIFICATION</scope>
</reference>
<evidence type="ECO:0000313" key="3">
    <source>
        <dbReference type="Proteomes" id="UP000695007"/>
    </source>
</evidence>
<evidence type="ECO:0000259" key="2">
    <source>
        <dbReference type="PROSITE" id="PS50249"/>
    </source>
</evidence>
<dbReference type="GeneID" id="105366478"/>
<evidence type="ECO:0000256" key="1">
    <source>
        <dbReference type="ARBA" id="ARBA00007461"/>
    </source>
</evidence>
<dbReference type="KEGG" id="csol:105366478"/>
<comment type="similarity">
    <text evidence="1">Belongs to the EMC8/EMC9 family.</text>
</comment>
<dbReference type="CTD" id="37635"/>
<keyword evidence="3" id="KW-1185">Reference proteome</keyword>
<dbReference type="GO" id="GO:0072546">
    <property type="term" value="C:EMC complex"/>
    <property type="evidence" value="ECO:0007669"/>
    <property type="project" value="InterPro"/>
</dbReference>
<dbReference type="RefSeq" id="XP_011503236.1">
    <property type="nucleotide sequence ID" value="XM_011504934.1"/>
</dbReference>
<organism evidence="3 4">
    <name type="scientific">Ceratosolen solmsi marchali</name>
    <dbReference type="NCBI Taxonomy" id="326594"/>
    <lineage>
        <taxon>Eukaryota</taxon>
        <taxon>Metazoa</taxon>
        <taxon>Ecdysozoa</taxon>
        <taxon>Arthropoda</taxon>
        <taxon>Hexapoda</taxon>
        <taxon>Insecta</taxon>
        <taxon>Pterygota</taxon>
        <taxon>Neoptera</taxon>
        <taxon>Endopterygota</taxon>
        <taxon>Hymenoptera</taxon>
        <taxon>Apocrita</taxon>
        <taxon>Proctotrupomorpha</taxon>
        <taxon>Chalcidoidea</taxon>
        <taxon>Agaonidae</taxon>
        <taxon>Agaoninae</taxon>
        <taxon>Ceratosolen</taxon>
    </lineage>
</organism>
<dbReference type="PANTHER" id="PTHR12941">
    <property type="entry name" value="ER MEMBRANE PROTEIN COMPLEX"/>
    <property type="match status" value="1"/>
</dbReference>
<gene>
    <name evidence="4" type="primary">LOC105366478</name>
</gene>
<dbReference type="PANTHER" id="PTHR12941:SF10">
    <property type="entry name" value="ER MEMBRANE PROTEIN COMPLEX SUBUNIT 8_9 HOMOLOG"/>
    <property type="match status" value="1"/>
</dbReference>
<dbReference type="AlphaFoldDB" id="A0AAJ7E0J7"/>
<sequence length="203" mass="23052">MTDITFSGRAYAKIILHAAKYPHCAINGLLLGKQNNSNELQIIDVAPLFHICLHVTPMSEVALTMVEQLALNQGLIIAGYYLANENINDTSTDKPAHRGISEKIVEHFNHALIAVVDNKKMTVGMNMNSLKISQYLDGKWKFKDPSSINYEGGANLLEATYHLIRRKEYRNLVDFDNHLDNISLDWQNLKLNEKIDEVLKNYQ</sequence>
<accession>A0AAJ7E0J7</accession>
<dbReference type="Proteomes" id="UP000695007">
    <property type="component" value="Unplaced"/>
</dbReference>
<dbReference type="InterPro" id="IPR037518">
    <property type="entry name" value="MPN"/>
</dbReference>
<evidence type="ECO:0000313" key="4">
    <source>
        <dbReference type="RefSeq" id="XP_011503236.1"/>
    </source>
</evidence>
<dbReference type="PROSITE" id="PS50249">
    <property type="entry name" value="MPN"/>
    <property type="match status" value="1"/>
</dbReference>
<proteinExistence type="inferred from homology"/>
<feature type="domain" description="MPN" evidence="2">
    <location>
        <begin position="4"/>
        <end position="136"/>
    </location>
</feature>
<dbReference type="InterPro" id="IPR005366">
    <property type="entry name" value="EMC8/9"/>
</dbReference>
<dbReference type="Pfam" id="PF03665">
    <property type="entry name" value="UPF0172"/>
    <property type="match status" value="1"/>
</dbReference>